<proteinExistence type="predicted"/>
<keyword evidence="4" id="KW-0805">Transcription regulation</keyword>
<evidence type="ECO:0000313" key="10">
    <source>
        <dbReference type="Proteomes" id="UP000887563"/>
    </source>
</evidence>
<name>A0A914KJS2_MELIC</name>
<dbReference type="InterPro" id="IPR051152">
    <property type="entry name" value="C.elegans_Orphan_NR"/>
</dbReference>
<evidence type="ECO:0000256" key="6">
    <source>
        <dbReference type="ARBA" id="ARBA00023163"/>
    </source>
</evidence>
<evidence type="ECO:0000256" key="4">
    <source>
        <dbReference type="ARBA" id="ARBA00023015"/>
    </source>
</evidence>
<keyword evidence="8" id="KW-0539">Nucleus</keyword>
<dbReference type="PROSITE" id="PS00031">
    <property type="entry name" value="NUCLEAR_REC_DBD_1"/>
    <property type="match status" value="1"/>
</dbReference>
<sequence>MQRNFVKQCKVCGTKENVCFHYGVITCRACGSFFRRYLDNDKSKYSKCNYKCLQKQFSNKNKDEKSEGNWEQCKKCRLDKCFSVGMKKLEVGYLRQDVCREAMEGKGKEIKIDSFTSSVDLNGYCNLSMRQRRVSTSNEKAATIRKLEILNDRENPKPGQNGTGTSLLGPFSFALLSKDVSFG</sequence>
<dbReference type="WBParaSite" id="Minc3s00025g01632">
    <property type="protein sequence ID" value="Minc3s00025g01632"/>
    <property type="gene ID" value="Minc3s00025g01632"/>
</dbReference>
<reference evidence="11" key="1">
    <citation type="submission" date="2022-11" db="UniProtKB">
        <authorList>
            <consortium name="WormBaseParasite"/>
        </authorList>
    </citation>
    <scope>IDENTIFICATION</scope>
</reference>
<keyword evidence="3" id="KW-0862">Zinc</keyword>
<dbReference type="SMART" id="SM00399">
    <property type="entry name" value="ZnF_C4"/>
    <property type="match status" value="1"/>
</dbReference>
<evidence type="ECO:0000313" key="11">
    <source>
        <dbReference type="WBParaSite" id="Minc3s00025g01632"/>
    </source>
</evidence>
<dbReference type="Pfam" id="PF00105">
    <property type="entry name" value="zf-C4"/>
    <property type="match status" value="1"/>
</dbReference>
<evidence type="ECO:0000256" key="5">
    <source>
        <dbReference type="ARBA" id="ARBA00023125"/>
    </source>
</evidence>
<organism evidence="10 11">
    <name type="scientific">Meloidogyne incognita</name>
    <name type="common">Southern root-knot nematode worm</name>
    <name type="synonym">Oxyuris incognita</name>
    <dbReference type="NCBI Taxonomy" id="6306"/>
    <lineage>
        <taxon>Eukaryota</taxon>
        <taxon>Metazoa</taxon>
        <taxon>Ecdysozoa</taxon>
        <taxon>Nematoda</taxon>
        <taxon>Chromadorea</taxon>
        <taxon>Rhabditida</taxon>
        <taxon>Tylenchina</taxon>
        <taxon>Tylenchomorpha</taxon>
        <taxon>Tylenchoidea</taxon>
        <taxon>Meloidogynidae</taxon>
        <taxon>Meloidogyninae</taxon>
        <taxon>Meloidogyne</taxon>
        <taxon>Meloidogyne incognita group</taxon>
    </lineage>
</organism>
<evidence type="ECO:0000256" key="1">
    <source>
        <dbReference type="ARBA" id="ARBA00022723"/>
    </source>
</evidence>
<evidence type="ECO:0000256" key="2">
    <source>
        <dbReference type="ARBA" id="ARBA00022771"/>
    </source>
</evidence>
<evidence type="ECO:0000256" key="3">
    <source>
        <dbReference type="ARBA" id="ARBA00022833"/>
    </source>
</evidence>
<dbReference type="PROSITE" id="PS51030">
    <property type="entry name" value="NUCLEAR_REC_DBD_2"/>
    <property type="match status" value="1"/>
</dbReference>
<protein>
    <submittedName>
        <fullName evidence="11">Nuclear receptor domain-containing protein</fullName>
    </submittedName>
</protein>
<dbReference type="InterPro" id="IPR001628">
    <property type="entry name" value="Znf_hrmn_rcpt"/>
</dbReference>
<feature type="domain" description="Nuclear receptor" evidence="9">
    <location>
        <begin position="6"/>
        <end position="93"/>
    </location>
</feature>
<dbReference type="AlphaFoldDB" id="A0A914KJS2"/>
<evidence type="ECO:0000256" key="8">
    <source>
        <dbReference type="ARBA" id="ARBA00023242"/>
    </source>
</evidence>
<evidence type="ECO:0000259" key="9">
    <source>
        <dbReference type="PROSITE" id="PS51030"/>
    </source>
</evidence>
<dbReference type="InterPro" id="IPR013088">
    <property type="entry name" value="Znf_NHR/GATA"/>
</dbReference>
<dbReference type="PANTHER" id="PTHR45680">
    <property type="entry name" value="NUCLEAR HORMONE RECEPTOR FAMILY"/>
    <property type="match status" value="1"/>
</dbReference>
<keyword evidence="5" id="KW-0238">DNA-binding</keyword>
<keyword evidence="7" id="KW-0675">Receptor</keyword>
<keyword evidence="2" id="KW-0863">Zinc-finger</keyword>
<dbReference type="SUPFAM" id="SSF57716">
    <property type="entry name" value="Glucocorticoid receptor-like (DNA-binding domain)"/>
    <property type="match status" value="1"/>
</dbReference>
<dbReference type="GO" id="GO:0043565">
    <property type="term" value="F:sequence-specific DNA binding"/>
    <property type="evidence" value="ECO:0007669"/>
    <property type="project" value="InterPro"/>
</dbReference>
<keyword evidence="1" id="KW-0479">Metal-binding</keyword>
<evidence type="ECO:0000256" key="7">
    <source>
        <dbReference type="ARBA" id="ARBA00023170"/>
    </source>
</evidence>
<dbReference type="Proteomes" id="UP000887563">
    <property type="component" value="Unplaced"/>
</dbReference>
<keyword evidence="10" id="KW-1185">Reference proteome</keyword>
<dbReference type="GO" id="GO:0003700">
    <property type="term" value="F:DNA-binding transcription factor activity"/>
    <property type="evidence" value="ECO:0007669"/>
    <property type="project" value="InterPro"/>
</dbReference>
<dbReference type="Gene3D" id="3.30.50.10">
    <property type="entry name" value="Erythroid Transcription Factor GATA-1, subunit A"/>
    <property type="match status" value="1"/>
</dbReference>
<dbReference type="PRINTS" id="PR00047">
    <property type="entry name" value="STROIDFINGER"/>
</dbReference>
<dbReference type="GO" id="GO:0008270">
    <property type="term" value="F:zinc ion binding"/>
    <property type="evidence" value="ECO:0007669"/>
    <property type="project" value="UniProtKB-KW"/>
</dbReference>
<keyword evidence="6" id="KW-0804">Transcription</keyword>
<dbReference type="PANTHER" id="PTHR45680:SF29">
    <property type="entry name" value="NUCLEAR HORMONE RECEPTOR FAMILY"/>
    <property type="match status" value="1"/>
</dbReference>
<accession>A0A914KJS2</accession>